<dbReference type="EMBL" id="CP001804">
    <property type="protein sequence ID" value="ACY16957.1"/>
    <property type="molecule type" value="Genomic_DNA"/>
</dbReference>
<dbReference type="SUPFAM" id="SSF54285">
    <property type="entry name" value="MoaD/ThiS"/>
    <property type="match status" value="1"/>
</dbReference>
<evidence type="ECO:0000313" key="1">
    <source>
        <dbReference type="EMBL" id="ACY16957.1"/>
    </source>
</evidence>
<gene>
    <name evidence="1" type="ordered locus">Hoch_4464</name>
</gene>
<dbReference type="Gene3D" id="3.10.20.30">
    <property type="match status" value="1"/>
</dbReference>
<dbReference type="InterPro" id="IPR016155">
    <property type="entry name" value="Mopterin_synth/thiamin_S_b"/>
</dbReference>
<dbReference type="HOGENOM" id="CLU_114601_0_1_7"/>
<reference evidence="1 2" key="1">
    <citation type="journal article" date="2010" name="Stand. Genomic Sci.">
        <title>Complete genome sequence of Haliangium ochraceum type strain (SMP-2).</title>
        <authorList>
            <consortium name="US DOE Joint Genome Institute (JGI-PGF)"/>
            <person name="Ivanova N."/>
            <person name="Daum C."/>
            <person name="Lang E."/>
            <person name="Abt B."/>
            <person name="Kopitz M."/>
            <person name="Saunders E."/>
            <person name="Lapidus A."/>
            <person name="Lucas S."/>
            <person name="Glavina Del Rio T."/>
            <person name="Nolan M."/>
            <person name="Tice H."/>
            <person name="Copeland A."/>
            <person name="Cheng J.F."/>
            <person name="Chen F."/>
            <person name="Bruce D."/>
            <person name="Goodwin L."/>
            <person name="Pitluck S."/>
            <person name="Mavromatis K."/>
            <person name="Pati A."/>
            <person name="Mikhailova N."/>
            <person name="Chen A."/>
            <person name="Palaniappan K."/>
            <person name="Land M."/>
            <person name="Hauser L."/>
            <person name="Chang Y.J."/>
            <person name="Jeffries C.D."/>
            <person name="Detter J.C."/>
            <person name="Brettin T."/>
            <person name="Rohde M."/>
            <person name="Goker M."/>
            <person name="Bristow J."/>
            <person name="Markowitz V."/>
            <person name="Eisen J.A."/>
            <person name="Hugenholtz P."/>
            <person name="Kyrpides N.C."/>
            <person name="Klenk H.P."/>
        </authorList>
    </citation>
    <scope>NUCLEOTIDE SEQUENCE [LARGE SCALE GENOMIC DNA]</scope>
    <source>
        <strain evidence="2">DSM 14365 / CIP 107738 / JCM 11303 / AJ 13395 / SMP-2</strain>
    </source>
</reference>
<dbReference type="AlphaFoldDB" id="D0LNQ2"/>
<proteinExistence type="predicted"/>
<dbReference type="PANTHER" id="PTHR38031">
    <property type="entry name" value="SULFUR CARRIER PROTEIN SLR0821-RELATED"/>
    <property type="match status" value="1"/>
</dbReference>
<sequence length="89" mass="9751">MPTVAFTKHLQRHVSCPSLSAEGDTVRTVLEAVFAANPQARSYVLDEQGALRKHMVVFIDGRQIQDRIHLGDSVSPTSELYIMQALSGG</sequence>
<protein>
    <submittedName>
        <fullName evidence="1">ThiamineS</fullName>
    </submittedName>
</protein>
<dbReference type="STRING" id="502025.Hoch_4464"/>
<dbReference type="CDD" id="cd17040">
    <property type="entry name" value="Ubl_MoaD_like"/>
    <property type="match status" value="1"/>
</dbReference>
<dbReference type="PANTHER" id="PTHR38031:SF1">
    <property type="entry name" value="SULFUR CARRIER PROTEIN CYSO"/>
    <property type="match status" value="1"/>
</dbReference>
<dbReference type="InterPro" id="IPR052045">
    <property type="entry name" value="Sulfur_Carrier/Prot_Modifier"/>
</dbReference>
<dbReference type="RefSeq" id="WP_012829555.1">
    <property type="nucleotide sequence ID" value="NC_013440.1"/>
</dbReference>
<keyword evidence="2" id="KW-1185">Reference proteome</keyword>
<evidence type="ECO:0000313" key="2">
    <source>
        <dbReference type="Proteomes" id="UP000001880"/>
    </source>
</evidence>
<dbReference type="OrthoDB" id="9156098at2"/>
<dbReference type="Proteomes" id="UP000001880">
    <property type="component" value="Chromosome"/>
</dbReference>
<accession>D0LNQ2</accession>
<dbReference type="KEGG" id="hoh:Hoch_4464"/>
<dbReference type="InterPro" id="IPR012675">
    <property type="entry name" value="Beta-grasp_dom_sf"/>
</dbReference>
<name>D0LNQ2_HALO1</name>
<organism evidence="1 2">
    <name type="scientific">Haliangium ochraceum (strain DSM 14365 / JCM 11303 / SMP-2)</name>
    <dbReference type="NCBI Taxonomy" id="502025"/>
    <lineage>
        <taxon>Bacteria</taxon>
        <taxon>Pseudomonadati</taxon>
        <taxon>Myxococcota</taxon>
        <taxon>Polyangia</taxon>
        <taxon>Haliangiales</taxon>
        <taxon>Kofleriaceae</taxon>
        <taxon>Haliangium</taxon>
    </lineage>
</organism>
<dbReference type="eggNOG" id="COG1977">
    <property type="taxonomic scope" value="Bacteria"/>
</dbReference>